<dbReference type="InterPro" id="IPR009057">
    <property type="entry name" value="Homeodomain-like_sf"/>
</dbReference>
<dbReference type="Pfam" id="PF02311">
    <property type="entry name" value="AraC_binding"/>
    <property type="match status" value="1"/>
</dbReference>
<protein>
    <submittedName>
        <fullName evidence="5">Helix-turn-helix domain-containing protein</fullName>
    </submittedName>
</protein>
<dbReference type="SMART" id="SM00342">
    <property type="entry name" value="HTH_ARAC"/>
    <property type="match status" value="1"/>
</dbReference>
<keyword evidence="3" id="KW-0804">Transcription</keyword>
<dbReference type="RefSeq" id="WP_161744203.1">
    <property type="nucleotide sequence ID" value="NZ_JAAAMV010000012.1"/>
</dbReference>
<dbReference type="InterPro" id="IPR018060">
    <property type="entry name" value="HTH_AraC"/>
</dbReference>
<comment type="caution">
    <text evidence="5">The sequence shown here is derived from an EMBL/GenBank/DDBJ whole genome shotgun (WGS) entry which is preliminary data.</text>
</comment>
<evidence type="ECO:0000259" key="4">
    <source>
        <dbReference type="PROSITE" id="PS01124"/>
    </source>
</evidence>
<dbReference type="PANTHER" id="PTHR43280">
    <property type="entry name" value="ARAC-FAMILY TRANSCRIPTIONAL REGULATOR"/>
    <property type="match status" value="1"/>
</dbReference>
<evidence type="ECO:0000256" key="2">
    <source>
        <dbReference type="ARBA" id="ARBA00023125"/>
    </source>
</evidence>
<dbReference type="Gene3D" id="2.60.120.10">
    <property type="entry name" value="Jelly Rolls"/>
    <property type="match status" value="1"/>
</dbReference>
<evidence type="ECO:0000256" key="3">
    <source>
        <dbReference type="ARBA" id="ARBA00023163"/>
    </source>
</evidence>
<dbReference type="InterPro" id="IPR018062">
    <property type="entry name" value="HTH_AraC-typ_CS"/>
</dbReference>
<evidence type="ECO:0000313" key="5">
    <source>
        <dbReference type="EMBL" id="NBD25393.1"/>
    </source>
</evidence>
<organism evidence="5 6">
    <name type="scientific">Paenibacillus glycinis</name>
    <dbReference type="NCBI Taxonomy" id="2697035"/>
    <lineage>
        <taxon>Bacteria</taxon>
        <taxon>Bacillati</taxon>
        <taxon>Bacillota</taxon>
        <taxon>Bacilli</taxon>
        <taxon>Bacillales</taxon>
        <taxon>Paenibacillaceae</taxon>
        <taxon>Paenibacillus</taxon>
    </lineage>
</organism>
<dbReference type="SUPFAM" id="SSF51215">
    <property type="entry name" value="Regulatory protein AraC"/>
    <property type="match status" value="1"/>
</dbReference>
<reference evidence="5 6" key="1">
    <citation type="submission" date="2020-01" db="EMBL/GenBank/DDBJ databases">
        <title>Paenibacillus soybeanensis sp. nov. isolated from the nodules of soybean (Glycine max(L.) Merr).</title>
        <authorList>
            <person name="Wang H."/>
        </authorList>
    </citation>
    <scope>NUCLEOTIDE SEQUENCE [LARGE SCALE GENOMIC DNA]</scope>
    <source>
        <strain evidence="5 6">T1</strain>
    </source>
</reference>
<dbReference type="PROSITE" id="PS00041">
    <property type="entry name" value="HTH_ARAC_FAMILY_1"/>
    <property type="match status" value="1"/>
</dbReference>
<keyword evidence="1" id="KW-0805">Transcription regulation</keyword>
<feature type="domain" description="HTH araC/xylS-type" evidence="4">
    <location>
        <begin position="202"/>
        <end position="300"/>
    </location>
</feature>
<accession>A0ABW9XRV6</accession>
<proteinExistence type="predicted"/>
<dbReference type="Pfam" id="PF12833">
    <property type="entry name" value="HTH_18"/>
    <property type="match status" value="1"/>
</dbReference>
<dbReference type="PROSITE" id="PS01124">
    <property type="entry name" value="HTH_ARAC_FAMILY_2"/>
    <property type="match status" value="1"/>
</dbReference>
<dbReference type="EMBL" id="JAAAMV010000012">
    <property type="protein sequence ID" value="NBD25393.1"/>
    <property type="molecule type" value="Genomic_DNA"/>
</dbReference>
<evidence type="ECO:0000256" key="1">
    <source>
        <dbReference type="ARBA" id="ARBA00023015"/>
    </source>
</evidence>
<dbReference type="SUPFAM" id="SSF46689">
    <property type="entry name" value="Homeodomain-like"/>
    <property type="match status" value="2"/>
</dbReference>
<dbReference type="InterPro" id="IPR003313">
    <property type="entry name" value="AraC-bd"/>
</dbReference>
<keyword evidence="2" id="KW-0238">DNA-binding</keyword>
<sequence length="309" mass="35860">MTTEIHHEHVAYQNPFLAIKIWRIDSSREHDKAYGTGKQAGRKPPFPAWNYHDEIEFLLILRGEMTAYYGDEQLPLRKGDVALFGSAEPHTTQQTKATPLSYLVFQLNLRKYWDHSTMNNMMHFAEIFRPLSALNYIFRENREARARVAALIRDIYKEMNEDRIGCELAVSSMVKLILLTLLRSDDRKLLHYHDHLLYERLRPAINYVEEHLHEKLSVETVSGLLNLSGTHFMKSFKKALGMTFTEFVVFKRIKRAEQLLLTSDISIAEAAVAVGMSNLGHFYQLFNRLNDCSPKQFRDRLRTDAGGRA</sequence>
<gene>
    <name evidence="5" type="ORF">GT019_16035</name>
</gene>
<dbReference type="Proteomes" id="UP000665561">
    <property type="component" value="Unassembled WGS sequence"/>
</dbReference>
<evidence type="ECO:0000313" key="6">
    <source>
        <dbReference type="Proteomes" id="UP000665561"/>
    </source>
</evidence>
<dbReference type="InterPro" id="IPR014710">
    <property type="entry name" value="RmlC-like_jellyroll"/>
</dbReference>
<dbReference type="InterPro" id="IPR037923">
    <property type="entry name" value="HTH-like"/>
</dbReference>
<keyword evidence="6" id="KW-1185">Reference proteome</keyword>
<name>A0ABW9XRV6_9BACL</name>
<dbReference type="Gene3D" id="1.10.10.60">
    <property type="entry name" value="Homeodomain-like"/>
    <property type="match status" value="2"/>
</dbReference>
<dbReference type="PANTHER" id="PTHR43280:SF27">
    <property type="entry name" value="TRANSCRIPTIONAL REGULATOR MTLR"/>
    <property type="match status" value="1"/>
</dbReference>